<evidence type="ECO:0000259" key="15">
    <source>
        <dbReference type="Pfam" id="PF01602"/>
    </source>
</evidence>
<dbReference type="GO" id="GO:0006891">
    <property type="term" value="P:intra-Golgi vesicle-mediated transport"/>
    <property type="evidence" value="ECO:0007669"/>
    <property type="project" value="TreeGrafter"/>
</dbReference>
<dbReference type="PANTHER" id="PTHR10635:SF0">
    <property type="entry name" value="COATOMER SUBUNIT BETA"/>
    <property type="match status" value="1"/>
</dbReference>
<evidence type="ECO:0000256" key="3">
    <source>
        <dbReference type="ARBA" id="ARBA00017024"/>
    </source>
</evidence>
<dbReference type="Proteomes" id="UP000005205">
    <property type="component" value="Unassembled WGS sequence"/>
</dbReference>
<dbReference type="InterPro" id="IPR016024">
    <property type="entry name" value="ARM-type_fold"/>
</dbReference>
<evidence type="ECO:0000256" key="14">
    <source>
        <dbReference type="PIRNR" id="PIRNR005727"/>
    </source>
</evidence>
<dbReference type="GO" id="GO:0005198">
    <property type="term" value="F:structural molecule activity"/>
    <property type="evidence" value="ECO:0007669"/>
    <property type="project" value="InterPro"/>
</dbReference>
<dbReference type="PANTHER" id="PTHR10635">
    <property type="entry name" value="COATOMER SUBUNIT BETA"/>
    <property type="match status" value="1"/>
</dbReference>
<dbReference type="OMA" id="IYKNFDW"/>
<comment type="function">
    <text evidence="13">The coatomer is a cytosolic protein complex that binds to dilysine motifs and reversibly associates with Golgi non-clathrin-coated vesicles, which further mediate biosynthetic protein transport from the ER, via the Golgi up to the trans Golgi network. Coatomer complex is required for budding from Golgi membranes, and is essential for the retrograde Golgi-to-ER transport of dilysine-tagged proteins. Required for limiting lipid storage in lipid droplets.</text>
</comment>
<organism evidence="18 19">
    <name type="scientific">Atta cephalotes</name>
    <name type="common">Leafcutter ant</name>
    <dbReference type="NCBI Taxonomy" id="12957"/>
    <lineage>
        <taxon>Eukaryota</taxon>
        <taxon>Metazoa</taxon>
        <taxon>Ecdysozoa</taxon>
        <taxon>Arthropoda</taxon>
        <taxon>Hexapoda</taxon>
        <taxon>Insecta</taxon>
        <taxon>Pterygota</taxon>
        <taxon>Neoptera</taxon>
        <taxon>Endopterygota</taxon>
        <taxon>Hymenoptera</taxon>
        <taxon>Apocrita</taxon>
        <taxon>Aculeata</taxon>
        <taxon>Formicoidea</taxon>
        <taxon>Formicidae</taxon>
        <taxon>Myrmicinae</taxon>
        <taxon>Atta</taxon>
    </lineage>
</organism>
<evidence type="ECO:0000256" key="13">
    <source>
        <dbReference type="ARBA" id="ARBA00058599"/>
    </source>
</evidence>
<evidence type="ECO:0000256" key="5">
    <source>
        <dbReference type="ARBA" id="ARBA00022490"/>
    </source>
</evidence>
<keyword evidence="7 14" id="KW-0931">ER-Golgi transport</keyword>
<dbReference type="GO" id="GO:0006888">
    <property type="term" value="P:endoplasmic reticulum to Golgi vesicle-mediated transport"/>
    <property type="evidence" value="ECO:0007669"/>
    <property type="project" value="TreeGrafter"/>
</dbReference>
<reference evidence="18" key="2">
    <citation type="submission" date="2016-04" db="UniProtKB">
        <authorList>
            <consortium name="EnsemblMetazoa"/>
        </authorList>
    </citation>
    <scope>IDENTIFICATION</scope>
</reference>
<dbReference type="Gene3D" id="1.25.10.10">
    <property type="entry name" value="Leucine-rich Repeat Variant"/>
    <property type="match status" value="1"/>
</dbReference>
<dbReference type="GO" id="GO:0000139">
    <property type="term" value="C:Golgi membrane"/>
    <property type="evidence" value="ECO:0007669"/>
    <property type="project" value="UniProtKB-SubCell"/>
</dbReference>
<dbReference type="STRING" id="12957.A0A158NBE9"/>
<dbReference type="FunFam" id="1.25.10.10:FF:000311">
    <property type="entry name" value="Coatomer subunit beta"/>
    <property type="match status" value="1"/>
</dbReference>
<name>A0A158NBE9_ATTCE</name>
<keyword evidence="6" id="KW-0677">Repeat</keyword>
<dbReference type="EMBL" id="ADTU01011033">
    <property type="status" value="NOT_ANNOTATED_CDS"/>
    <property type="molecule type" value="Genomic_DNA"/>
</dbReference>
<evidence type="ECO:0000256" key="4">
    <source>
        <dbReference type="ARBA" id="ARBA00022448"/>
    </source>
</evidence>
<feature type="domain" description="Clathrin/coatomer adaptor adaptin-like N-terminal" evidence="15">
    <location>
        <begin position="24"/>
        <end position="525"/>
    </location>
</feature>
<keyword evidence="11 14" id="KW-0968">Cytoplasmic vesicle</keyword>
<keyword evidence="19" id="KW-1185">Reference proteome</keyword>
<keyword evidence="5 14" id="KW-0963">Cytoplasm</keyword>
<evidence type="ECO:0000256" key="6">
    <source>
        <dbReference type="ARBA" id="ARBA00022737"/>
    </source>
</evidence>
<feature type="domain" description="Coatomer beta subunit C-terminal" evidence="16">
    <location>
        <begin position="665"/>
        <end position="803"/>
    </location>
</feature>
<keyword evidence="10 14" id="KW-0472">Membrane</keyword>
<evidence type="ECO:0000256" key="8">
    <source>
        <dbReference type="ARBA" id="ARBA00022927"/>
    </source>
</evidence>
<evidence type="ECO:0000256" key="2">
    <source>
        <dbReference type="ARBA" id="ARBA00011775"/>
    </source>
</evidence>
<evidence type="ECO:0000256" key="1">
    <source>
        <dbReference type="ARBA" id="ARBA00004255"/>
    </source>
</evidence>
<evidence type="ECO:0000259" key="17">
    <source>
        <dbReference type="Pfam" id="PF14806"/>
    </source>
</evidence>
<dbReference type="PIRSF" id="PIRSF005727">
    <property type="entry name" value="Coatomer_beta_subunit"/>
    <property type="match status" value="1"/>
</dbReference>
<evidence type="ECO:0000259" key="16">
    <source>
        <dbReference type="Pfam" id="PF07718"/>
    </source>
</evidence>
<evidence type="ECO:0000313" key="19">
    <source>
        <dbReference type="Proteomes" id="UP000005205"/>
    </source>
</evidence>
<evidence type="ECO:0000313" key="18">
    <source>
        <dbReference type="EnsemblMetazoa" id="XP_012054857.1"/>
    </source>
</evidence>
<dbReference type="FunCoup" id="A0A158NBE9">
    <property type="interactions" value="2221"/>
</dbReference>
<dbReference type="InterPro" id="IPR029446">
    <property type="entry name" value="COPB1_appendage_platform_dom"/>
</dbReference>
<dbReference type="InParanoid" id="A0A158NBE9"/>
<proteinExistence type="predicted"/>
<dbReference type="InterPro" id="IPR002553">
    <property type="entry name" value="Clathrin/coatomer_adapt-like_N"/>
</dbReference>
<dbReference type="Pfam" id="PF14806">
    <property type="entry name" value="Coatomer_b_Cpla"/>
    <property type="match status" value="1"/>
</dbReference>
<keyword evidence="9 14" id="KW-0333">Golgi apparatus</keyword>
<dbReference type="InterPro" id="IPR011989">
    <property type="entry name" value="ARM-like"/>
</dbReference>
<evidence type="ECO:0000256" key="11">
    <source>
        <dbReference type="ARBA" id="ARBA00023329"/>
    </source>
</evidence>
<dbReference type="Pfam" id="PF01602">
    <property type="entry name" value="Adaptin_N"/>
    <property type="match status" value="1"/>
</dbReference>
<dbReference type="eggNOG" id="KOG1058">
    <property type="taxonomic scope" value="Eukaryota"/>
</dbReference>
<evidence type="ECO:0000256" key="9">
    <source>
        <dbReference type="ARBA" id="ARBA00023034"/>
    </source>
</evidence>
<dbReference type="InterPro" id="IPR016460">
    <property type="entry name" value="COPB1"/>
</dbReference>
<evidence type="ECO:0000256" key="12">
    <source>
        <dbReference type="ARBA" id="ARBA00030841"/>
    </source>
</evidence>
<feature type="domain" description="Coatomer beta subunit appendage platform" evidence="17">
    <location>
        <begin position="810"/>
        <end position="940"/>
    </location>
</feature>
<dbReference type="GO" id="GO:0030126">
    <property type="term" value="C:COPI vesicle coat"/>
    <property type="evidence" value="ECO:0007669"/>
    <property type="project" value="InterPro"/>
</dbReference>
<keyword evidence="8 14" id="KW-0653">Protein transport</keyword>
<protein>
    <recommendedName>
        <fullName evidence="3 14">Coatomer subunit beta</fullName>
    </recommendedName>
    <alternativeName>
        <fullName evidence="12 14">Beta-coat protein</fullName>
    </alternativeName>
</protein>
<comment type="subunit">
    <text evidence="2 14">Oligomeric complex that consists of at least the alpha, beta, beta', gamma, delta, epsilon and zeta subunits.</text>
</comment>
<keyword evidence="4 14" id="KW-0813">Transport</keyword>
<dbReference type="KEGG" id="acep:105617934"/>
<evidence type="ECO:0000256" key="7">
    <source>
        <dbReference type="ARBA" id="ARBA00022892"/>
    </source>
</evidence>
<dbReference type="SUPFAM" id="SSF48371">
    <property type="entry name" value="ARM repeat"/>
    <property type="match status" value="1"/>
</dbReference>
<dbReference type="OrthoDB" id="10261439at2759"/>
<accession>A0A158NBE9</accession>
<comment type="subcellular location">
    <subcellularLocation>
        <location evidence="14">Cytoplasm</location>
    </subcellularLocation>
    <subcellularLocation>
        <location evidence="1 14">Golgi apparatus membrane</location>
        <topology evidence="1 14">Peripheral membrane protein</topology>
        <orientation evidence="1 14">Cytoplasmic side</orientation>
    </subcellularLocation>
    <subcellularLocation>
        <location evidence="14">Cytoplasmic vesicle</location>
        <location evidence="14">COPI-coated vesicle membrane</location>
        <topology evidence="14">Peripheral membrane protein</topology>
        <orientation evidence="14">Cytoplasmic side</orientation>
    </subcellularLocation>
</comment>
<dbReference type="EnsemblMetazoa" id="XM_012199467.1">
    <property type="protein sequence ID" value="XP_012054857.1"/>
    <property type="gene ID" value="LOC105617934"/>
</dbReference>
<evidence type="ECO:0000256" key="10">
    <source>
        <dbReference type="ARBA" id="ARBA00023136"/>
    </source>
</evidence>
<sequence>MSTITEQPCYTLINIPTDTEPLNELQLKQDLEKGSVQTKIDALKKTIHMILSGERLPGLLMTIIRFVLPLQNHTIKKLLLIFWEIVPKTSADGKLLQEMILVCDAYRKDLQHPNEFVRGSTLRFLCKLKEPELLEPLMPAITACLEHRHSYVRRNAVLAIFTIYRNFEFLIPDAPDLIAKYLEGEQDMSCRRNAFLMLLHADQSKALAYLAACLDQVPSFGDILQLVIVELIYKVCLANPSERARFIRCIYSLLNSPSAAVRYEAAGTLVTLSSAPTAIKAAASCYIELVVKESDNNVKLIVLDRLIAMKDSPVYERVLQDLVMDILRVLGSPALEVRTKTLALAMDLVTTRTIEEMVQLLKKEVLRTAGGEHEDAGRYRQLLIRTLHTCSMKFADVAVTVIPVLTDFLSESNEAAATDLLVFIREAIQRFENLRPLIIEKLLEVFPHIRSVKVHRAALWILGEYATSKEDIEAVMSRVRAALGELPLLEAENKRQAGEKSEDGNSQAAPAQLVTSDGTYATQSAFSAASSRKKEEKRPALVQYMMEGDFFIGASLATTLAKLALRYKILETNIQKSNRLQAEAMFVMSSVLQLGRSGLPCKAMTHDDAERVSLCLRSLACPTPLVQKVFTEGCRDALGRMLTAKAEEDSQNQKAKEKPGSIVQVDDAIQFLQLSRGSDLAGGAGDMFEQSLSAAVAGRPGTSGETPSALSKVIQLTGFSDPVYAEALVHVNQYDIVLDVLIVNQTEDTLQNCTLELATLGDLKLVERPQPVVLAPRDFASIKANVKVTSTENGIIFGNIVYDVSGAGSDRSVVVLNDIHIDIMDYIVPATCTDTEFRQMWAEFEWENKVSVNTTLSDLREYLAHLLKSTNMRCLTPEKALSGQCGFMAANMYAKSIFGEDALANLSIEKPLNKSDAPVVGHIRIRAKSQGMALSLGDKINSAQKDPLTKVVQVA</sequence>
<dbReference type="Pfam" id="PF07718">
    <property type="entry name" value="Coatamer_beta_C"/>
    <property type="match status" value="1"/>
</dbReference>
<dbReference type="GO" id="GO:0006886">
    <property type="term" value="P:intracellular protein transport"/>
    <property type="evidence" value="ECO:0007669"/>
    <property type="project" value="InterPro"/>
</dbReference>
<gene>
    <name evidence="18" type="primary">105617934</name>
</gene>
<dbReference type="AlphaFoldDB" id="A0A158NBE9"/>
<dbReference type="InterPro" id="IPR011710">
    <property type="entry name" value="Coatomer_bsu_C"/>
</dbReference>
<reference evidence="19" key="1">
    <citation type="journal article" date="2011" name="PLoS Genet.">
        <title>The genome sequence of the leaf-cutter ant Atta cephalotes reveals insights into its obligate symbiotic lifestyle.</title>
        <authorList>
            <person name="Suen G."/>
            <person name="Teiling C."/>
            <person name="Li L."/>
            <person name="Holt C."/>
            <person name="Abouheif E."/>
            <person name="Bornberg-Bauer E."/>
            <person name="Bouffard P."/>
            <person name="Caldera E.J."/>
            <person name="Cash E."/>
            <person name="Cavanaugh A."/>
            <person name="Denas O."/>
            <person name="Elhaik E."/>
            <person name="Fave M.J."/>
            <person name="Gadau J."/>
            <person name="Gibson J.D."/>
            <person name="Graur D."/>
            <person name="Grubbs K.J."/>
            <person name="Hagen D.E."/>
            <person name="Harkins T.T."/>
            <person name="Helmkampf M."/>
            <person name="Hu H."/>
            <person name="Johnson B.R."/>
            <person name="Kim J."/>
            <person name="Marsh S.E."/>
            <person name="Moeller J.A."/>
            <person name="Munoz-Torres M.C."/>
            <person name="Murphy M.C."/>
            <person name="Naughton M.C."/>
            <person name="Nigam S."/>
            <person name="Overson R."/>
            <person name="Rajakumar R."/>
            <person name="Reese J.T."/>
            <person name="Scott J.J."/>
            <person name="Smith C.R."/>
            <person name="Tao S."/>
            <person name="Tsutsui N.D."/>
            <person name="Viljakainen L."/>
            <person name="Wissler L."/>
            <person name="Yandell M.D."/>
            <person name="Zimmer F."/>
            <person name="Taylor J."/>
            <person name="Slater S.C."/>
            <person name="Clifton S.W."/>
            <person name="Warren W.C."/>
            <person name="Elsik C.G."/>
            <person name="Smith C.D."/>
            <person name="Weinstock G.M."/>
            <person name="Gerardo N.M."/>
            <person name="Currie C.R."/>
        </authorList>
    </citation>
    <scope>NUCLEOTIDE SEQUENCE [LARGE SCALE GENOMIC DNA]</scope>
</reference>